<dbReference type="Proteomes" id="UP001241110">
    <property type="component" value="Unassembled WGS sequence"/>
</dbReference>
<dbReference type="EMBL" id="JASJOS010000011">
    <property type="protein sequence ID" value="MDJ1483499.1"/>
    <property type="molecule type" value="Genomic_DNA"/>
</dbReference>
<protein>
    <submittedName>
        <fullName evidence="1">Uncharacterized protein</fullName>
    </submittedName>
</protein>
<organism evidence="1 2">
    <name type="scientific">Xanthocytophaga flava</name>
    <dbReference type="NCBI Taxonomy" id="3048013"/>
    <lineage>
        <taxon>Bacteria</taxon>
        <taxon>Pseudomonadati</taxon>
        <taxon>Bacteroidota</taxon>
        <taxon>Cytophagia</taxon>
        <taxon>Cytophagales</taxon>
        <taxon>Rhodocytophagaceae</taxon>
        <taxon>Xanthocytophaga</taxon>
    </lineage>
</organism>
<accession>A0AAE3UB80</accession>
<dbReference type="AlphaFoldDB" id="A0AAE3UB80"/>
<sequence>MSKIQGELNDAITKFGGKNAFSKLLVRIEERVFDAYSSHWAIAHSELENTRRFLSFFADVDTTELRLSQTKPRSLKILITKHRKFLDRCNPSWNKGKNKELWDSLFEIIELYLKQTDESKAIL</sequence>
<evidence type="ECO:0000313" key="2">
    <source>
        <dbReference type="Proteomes" id="UP001241110"/>
    </source>
</evidence>
<evidence type="ECO:0000313" key="1">
    <source>
        <dbReference type="EMBL" id="MDJ1483499.1"/>
    </source>
</evidence>
<reference evidence="1" key="1">
    <citation type="submission" date="2023-05" db="EMBL/GenBank/DDBJ databases">
        <authorList>
            <person name="Zhang X."/>
        </authorList>
    </citation>
    <scope>NUCLEOTIDE SEQUENCE</scope>
    <source>
        <strain evidence="1">YF14B1</strain>
    </source>
</reference>
<dbReference type="RefSeq" id="WP_313983432.1">
    <property type="nucleotide sequence ID" value="NZ_JASJOS010000011.1"/>
</dbReference>
<proteinExistence type="predicted"/>
<comment type="caution">
    <text evidence="1">The sequence shown here is derived from an EMBL/GenBank/DDBJ whole genome shotgun (WGS) entry which is preliminary data.</text>
</comment>
<name>A0AAE3UB80_9BACT</name>
<gene>
    <name evidence="1" type="ORF">QNI16_23575</name>
</gene>